<feature type="domain" description="Mechanosensitive ion channel MscS" evidence="8">
    <location>
        <begin position="110"/>
        <end position="175"/>
    </location>
</feature>
<organism evidence="11">
    <name type="scientific">Moorella thermoacetica Y72</name>
    <dbReference type="NCBI Taxonomy" id="1325331"/>
    <lineage>
        <taxon>Bacteria</taxon>
        <taxon>Bacillati</taxon>
        <taxon>Bacillota</taxon>
        <taxon>Clostridia</taxon>
        <taxon>Neomoorellales</taxon>
        <taxon>Neomoorellaceae</taxon>
        <taxon>Neomoorella</taxon>
    </lineage>
</organism>
<dbReference type="InterPro" id="IPR045276">
    <property type="entry name" value="YbiO_bact"/>
</dbReference>
<dbReference type="InterPro" id="IPR049278">
    <property type="entry name" value="MS_channel_C"/>
</dbReference>
<comment type="similarity">
    <text evidence="2">Belongs to the MscS (TC 1.A.23) family.</text>
</comment>
<accession>A0A0S6U9P4</accession>
<evidence type="ECO:0000259" key="9">
    <source>
        <dbReference type="Pfam" id="PF21082"/>
    </source>
</evidence>
<dbReference type="Gene3D" id="2.30.30.60">
    <property type="match status" value="1"/>
</dbReference>
<gene>
    <name evidence="11" type="ORF">MTY_1184</name>
</gene>
<dbReference type="GO" id="GO:0008381">
    <property type="term" value="F:mechanosensitive monoatomic ion channel activity"/>
    <property type="evidence" value="ECO:0007669"/>
    <property type="project" value="InterPro"/>
</dbReference>
<dbReference type="Pfam" id="PF21088">
    <property type="entry name" value="MS_channel_1st"/>
    <property type="match status" value="1"/>
</dbReference>
<dbReference type="Pfam" id="PF00924">
    <property type="entry name" value="MS_channel_2nd"/>
    <property type="match status" value="1"/>
</dbReference>
<evidence type="ECO:0000259" key="10">
    <source>
        <dbReference type="Pfam" id="PF21088"/>
    </source>
</evidence>
<evidence type="ECO:0000256" key="6">
    <source>
        <dbReference type="ARBA" id="ARBA00023136"/>
    </source>
</evidence>
<evidence type="ECO:0000313" key="11">
    <source>
        <dbReference type="EMBL" id="GAF25847.1"/>
    </source>
</evidence>
<evidence type="ECO:0000256" key="4">
    <source>
        <dbReference type="ARBA" id="ARBA00022692"/>
    </source>
</evidence>
<keyword evidence="4 7" id="KW-0812">Transmembrane</keyword>
<comment type="subcellular location">
    <subcellularLocation>
        <location evidence="1">Cell membrane</location>
        <topology evidence="1">Multi-pass membrane protein</topology>
    </subcellularLocation>
</comment>
<dbReference type="InterPro" id="IPR010920">
    <property type="entry name" value="LSM_dom_sf"/>
</dbReference>
<dbReference type="Proteomes" id="UP000063718">
    <property type="component" value="Unassembled WGS sequence"/>
</dbReference>
<evidence type="ECO:0000259" key="8">
    <source>
        <dbReference type="Pfam" id="PF00924"/>
    </source>
</evidence>
<reference evidence="11" key="1">
    <citation type="journal article" date="2014" name="Gene">
        <title>Genome-guided analysis of transformation efficiency and carbon dioxide assimilation by Moorella thermoacetica Y72.</title>
        <authorList>
            <person name="Tsukahara K."/>
            <person name="Kita A."/>
            <person name="Nakashimada Y."/>
            <person name="Hoshino T."/>
            <person name="Murakami K."/>
        </authorList>
    </citation>
    <scope>NUCLEOTIDE SEQUENCE [LARGE SCALE GENOMIC DNA]</scope>
    <source>
        <strain evidence="11">Y72</strain>
    </source>
</reference>
<feature type="domain" description="Mechanosensitive ion channel transmembrane helices 2/3" evidence="10">
    <location>
        <begin position="70"/>
        <end position="108"/>
    </location>
</feature>
<proteinExistence type="inferred from homology"/>
<dbReference type="FunFam" id="2.30.30.60:FF:000001">
    <property type="entry name" value="MscS Mechanosensitive ion channel"/>
    <property type="match status" value="1"/>
</dbReference>
<dbReference type="InterPro" id="IPR006685">
    <property type="entry name" value="MscS_channel_2nd"/>
</dbReference>
<evidence type="ECO:0000256" key="1">
    <source>
        <dbReference type="ARBA" id="ARBA00004651"/>
    </source>
</evidence>
<evidence type="ECO:0000256" key="5">
    <source>
        <dbReference type="ARBA" id="ARBA00022989"/>
    </source>
</evidence>
<evidence type="ECO:0000256" key="2">
    <source>
        <dbReference type="ARBA" id="ARBA00008017"/>
    </source>
</evidence>
<dbReference type="AlphaFoldDB" id="A0A0S6U9P4"/>
<feature type="domain" description="Mechanosensitive ion channel MscS C-terminal" evidence="9">
    <location>
        <begin position="182"/>
        <end position="276"/>
    </location>
</feature>
<feature type="transmembrane region" description="Helical" evidence="7">
    <location>
        <begin position="20"/>
        <end position="41"/>
    </location>
</feature>
<dbReference type="InterPro" id="IPR023408">
    <property type="entry name" value="MscS_beta-dom_sf"/>
</dbReference>
<keyword evidence="6 7" id="KW-0472">Membrane</keyword>
<keyword evidence="5 7" id="KW-1133">Transmembrane helix</keyword>
<dbReference type="PANTHER" id="PTHR30460:SF0">
    <property type="entry name" value="MODERATE CONDUCTANCE MECHANOSENSITIVE CHANNEL YBIO"/>
    <property type="match status" value="1"/>
</dbReference>
<dbReference type="SUPFAM" id="SSF50182">
    <property type="entry name" value="Sm-like ribonucleoproteins"/>
    <property type="match status" value="1"/>
</dbReference>
<dbReference type="InterPro" id="IPR011014">
    <property type="entry name" value="MscS_channel_TM-2"/>
</dbReference>
<dbReference type="Pfam" id="PF21082">
    <property type="entry name" value="MS_channel_3rd"/>
    <property type="match status" value="1"/>
</dbReference>
<dbReference type="InterPro" id="IPR011066">
    <property type="entry name" value="MscS_channel_C_sf"/>
</dbReference>
<dbReference type="Gene3D" id="1.10.287.1260">
    <property type="match status" value="1"/>
</dbReference>
<evidence type="ECO:0000256" key="3">
    <source>
        <dbReference type="ARBA" id="ARBA00022475"/>
    </source>
</evidence>
<dbReference type="Gene3D" id="3.30.70.100">
    <property type="match status" value="1"/>
</dbReference>
<evidence type="ECO:0000256" key="7">
    <source>
        <dbReference type="SAM" id="Phobius"/>
    </source>
</evidence>
<protein>
    <submittedName>
        <fullName evidence="11">Small-conductance mechanosensitive channel</fullName>
    </submittedName>
</protein>
<dbReference type="EMBL" id="DF238840">
    <property type="protein sequence ID" value="GAF25847.1"/>
    <property type="molecule type" value="Genomic_DNA"/>
</dbReference>
<feature type="transmembrane region" description="Helical" evidence="7">
    <location>
        <begin position="89"/>
        <end position="111"/>
    </location>
</feature>
<dbReference type="RefSeq" id="WP_025773658.1">
    <property type="nucleotide sequence ID" value="NZ_DF238840.1"/>
</dbReference>
<dbReference type="PANTHER" id="PTHR30460">
    <property type="entry name" value="MODERATE CONDUCTANCE MECHANOSENSITIVE CHANNEL YBIO"/>
    <property type="match status" value="1"/>
</dbReference>
<dbReference type="InterPro" id="IPR049142">
    <property type="entry name" value="MS_channel_1st"/>
</dbReference>
<name>A0A0S6U9P4_NEOTH</name>
<dbReference type="GO" id="GO:0005886">
    <property type="term" value="C:plasma membrane"/>
    <property type="evidence" value="ECO:0007669"/>
    <property type="project" value="UniProtKB-SubCell"/>
</dbReference>
<keyword evidence="3" id="KW-1003">Cell membrane</keyword>
<sequence>MLSDDLTRLWQGLKPGLLSILTKLFWAAVIMVAALVLYRLISRFIHRIFQVARRDPQREKTLETLLSSAVRYLIYTVAAMMALNQFVNITPIIAGAGVVGLAIGFGAQSLVKDIITGFFIIFEDQFHVGDLVEINGQVTGTVEELGLRMTTVREWSGKKFYIANSEIKTVRNYNRDELRAIVTVTFPFEEDPRRIRTVLEQVCREVEREYHEEFIPDPSGQGLAEPPQIYGVTDIDKTDKGGQFTITARTRTGALWTVERALREKIWQACRDNGIRLAYPTRVYVGNQPGGEEVPAGSNSPML</sequence>
<dbReference type="SUPFAM" id="SSF82689">
    <property type="entry name" value="Mechanosensitive channel protein MscS (YggB), C-terminal domain"/>
    <property type="match status" value="1"/>
</dbReference>
<dbReference type="SUPFAM" id="SSF82861">
    <property type="entry name" value="Mechanosensitive channel protein MscS (YggB), transmembrane region"/>
    <property type="match status" value="1"/>
</dbReference>